<comment type="caution">
    <text evidence="1">The sequence shown here is derived from an EMBL/GenBank/DDBJ whole genome shotgun (WGS) entry which is preliminary data.</text>
</comment>
<reference evidence="1 2" key="1">
    <citation type="journal article" date="2015" name="Genome Announc.">
        <title>Draft Genome Sequence of Burkholderia sp. Strain PML1(12), an Ectomycorrhizosphere-Inhabiting Bacterium with Effective Mineral-Weathering Ability.</title>
        <authorList>
            <person name="Uroz S."/>
            <person name="Oger P."/>
        </authorList>
    </citation>
    <scope>NUCLEOTIDE SEQUENCE [LARGE SCALE GENOMIC DNA]</scope>
    <source>
        <strain evidence="2">PML1(12)</strain>
    </source>
</reference>
<accession>A0A0J1FTZ0</accession>
<evidence type="ECO:0000313" key="2">
    <source>
        <dbReference type="Proteomes" id="UP000035963"/>
    </source>
</evidence>
<sequence>MVVWCFSVERESPTQLVCPGLEGLSTGFIGNSEKRLRKHILTIDLVVQGVEAVPGFCLRFRV</sequence>
<dbReference type="AlphaFoldDB" id="A0A0J1FTZ0"/>
<organism evidence="1 2">
    <name type="scientific">Caballeronia mineralivorans PML1(12)</name>
    <dbReference type="NCBI Taxonomy" id="908627"/>
    <lineage>
        <taxon>Bacteria</taxon>
        <taxon>Pseudomonadati</taxon>
        <taxon>Pseudomonadota</taxon>
        <taxon>Betaproteobacteria</taxon>
        <taxon>Burkholderiales</taxon>
        <taxon>Burkholderiaceae</taxon>
        <taxon>Caballeronia</taxon>
    </lineage>
</organism>
<name>A0A0J1FTZ0_9BURK</name>
<keyword evidence="2" id="KW-1185">Reference proteome</keyword>
<evidence type="ECO:0000313" key="1">
    <source>
        <dbReference type="EMBL" id="KLU23278.1"/>
    </source>
</evidence>
<dbReference type="EMBL" id="AEJF01000154">
    <property type="protein sequence ID" value="KLU23278.1"/>
    <property type="molecule type" value="Genomic_DNA"/>
</dbReference>
<dbReference type="Proteomes" id="UP000035963">
    <property type="component" value="Unassembled WGS sequence"/>
</dbReference>
<protein>
    <submittedName>
        <fullName evidence="1">Uncharacterized protein</fullName>
    </submittedName>
</protein>
<gene>
    <name evidence="1" type="ORF">EOS_26120</name>
</gene>
<proteinExistence type="predicted"/>